<dbReference type="STRING" id="1702214.AL399_07225"/>
<dbReference type="AlphaFoldDB" id="A0A0Q4B633"/>
<accession>A0A0Q4B633</accession>
<organism evidence="3 4">
    <name type="scientific">Candidatus [Bacteroides] periocalifornicus</name>
    <dbReference type="NCBI Taxonomy" id="1702214"/>
    <lineage>
        <taxon>Bacteria</taxon>
        <taxon>Pseudomonadati</taxon>
        <taxon>Bacteroidota</taxon>
    </lineage>
</organism>
<dbReference type="Gene3D" id="3.40.50.720">
    <property type="entry name" value="NAD(P)-binding Rossmann-like Domain"/>
    <property type="match status" value="1"/>
</dbReference>
<protein>
    <submittedName>
        <fullName evidence="3">Oxidoreductase</fullName>
    </submittedName>
</protein>
<dbReference type="GO" id="GO:0000166">
    <property type="term" value="F:nucleotide binding"/>
    <property type="evidence" value="ECO:0007669"/>
    <property type="project" value="InterPro"/>
</dbReference>
<dbReference type="Pfam" id="PF01408">
    <property type="entry name" value="GFO_IDH_MocA"/>
    <property type="match status" value="1"/>
</dbReference>
<evidence type="ECO:0000259" key="2">
    <source>
        <dbReference type="Pfam" id="PF02894"/>
    </source>
</evidence>
<dbReference type="EMBL" id="LIIK01000037">
    <property type="protein sequence ID" value="KQM08459.1"/>
    <property type="molecule type" value="Genomic_DNA"/>
</dbReference>
<dbReference type="InterPro" id="IPR004104">
    <property type="entry name" value="Gfo/Idh/MocA-like_OxRdtase_C"/>
</dbReference>
<dbReference type="Pfam" id="PF02894">
    <property type="entry name" value="GFO_IDH_MocA_C"/>
    <property type="match status" value="1"/>
</dbReference>
<feature type="domain" description="Gfo/Idh/MocA-like oxidoreductase N-terminal" evidence="1">
    <location>
        <begin position="4"/>
        <end position="126"/>
    </location>
</feature>
<evidence type="ECO:0000259" key="1">
    <source>
        <dbReference type="Pfam" id="PF01408"/>
    </source>
</evidence>
<sequence length="324" mass="37151">MPKNFAIIGVAGYIAPRHLRAIKETGNRLISAYDRFDSVGIMDSFFPEASFFVEQELFDRFNTRLKGTDRQIDMVSVCTPNYLHDAHCRYGMRLGADVICEKPLVLNPWNIDALQAVERETGHRVYNIFQLRLHKSIIDLREKIASGPKDKVYDVDLTYMTSRGNWYYTSWKGDERKSGGIATNIGVHFYDMLTWVFGGIKQNVVHVMSHDRCAGYLELERARVRYFLSINADLLPANAVQGEKRTYRTINIDGEEFEFSEGFTELHNESYRQILAGKGFGLDEVRNCIEIVHGIRHATPIGLKGDYHPLAKEPLVPHPFGWTR</sequence>
<dbReference type="PANTHER" id="PTHR43249">
    <property type="entry name" value="UDP-N-ACETYL-2-AMINO-2-DEOXY-D-GLUCURONATE OXIDASE"/>
    <property type="match status" value="1"/>
</dbReference>
<dbReference type="SUPFAM" id="SSF55347">
    <property type="entry name" value="Glyceraldehyde-3-phosphate dehydrogenase-like, C-terminal domain"/>
    <property type="match status" value="1"/>
</dbReference>
<evidence type="ECO:0000313" key="4">
    <source>
        <dbReference type="Proteomes" id="UP000054172"/>
    </source>
</evidence>
<dbReference type="SUPFAM" id="SSF51735">
    <property type="entry name" value="NAD(P)-binding Rossmann-fold domains"/>
    <property type="match status" value="1"/>
</dbReference>
<dbReference type="InterPro" id="IPR052515">
    <property type="entry name" value="Gfo/Idh/MocA_Oxidoreductase"/>
</dbReference>
<gene>
    <name evidence="3" type="ORF">AL399_07225</name>
</gene>
<dbReference type="PATRIC" id="fig|1702214.3.peg.1026"/>
<evidence type="ECO:0000313" key="3">
    <source>
        <dbReference type="EMBL" id="KQM08459.1"/>
    </source>
</evidence>
<feature type="domain" description="Gfo/Idh/MocA-like oxidoreductase C-terminal" evidence="2">
    <location>
        <begin position="151"/>
        <end position="248"/>
    </location>
</feature>
<dbReference type="InterPro" id="IPR000683">
    <property type="entry name" value="Gfo/Idh/MocA-like_OxRdtase_N"/>
</dbReference>
<dbReference type="InterPro" id="IPR036291">
    <property type="entry name" value="NAD(P)-bd_dom_sf"/>
</dbReference>
<name>A0A0Q4B633_9BACT</name>
<keyword evidence="4" id="KW-1185">Reference proteome</keyword>
<comment type="caution">
    <text evidence="3">The sequence shown here is derived from an EMBL/GenBank/DDBJ whole genome shotgun (WGS) entry which is preliminary data.</text>
</comment>
<dbReference type="PANTHER" id="PTHR43249:SF1">
    <property type="entry name" value="D-GLUCOSIDE 3-DEHYDROGENASE"/>
    <property type="match status" value="1"/>
</dbReference>
<proteinExistence type="predicted"/>
<dbReference type="Gene3D" id="3.30.360.10">
    <property type="entry name" value="Dihydrodipicolinate Reductase, domain 2"/>
    <property type="match status" value="1"/>
</dbReference>
<dbReference type="Proteomes" id="UP000054172">
    <property type="component" value="Unassembled WGS sequence"/>
</dbReference>
<reference evidence="3" key="1">
    <citation type="submission" date="2015-08" db="EMBL/GenBank/DDBJ databases">
        <title>Candidatus Bacteriodes Periocalifornicus.</title>
        <authorList>
            <person name="McLean J.S."/>
            <person name="Kelley S."/>
        </authorList>
    </citation>
    <scope>NUCLEOTIDE SEQUENCE [LARGE SCALE GENOMIC DNA]</scope>
    <source>
        <strain evidence="3">12B</strain>
    </source>
</reference>